<name>A0A815KZE0_ADIRI</name>
<comment type="caution">
    <text evidence="10">The sequence shown here is derived from an EMBL/GenBank/DDBJ whole genome shotgun (WGS) entry which is preliminary data.</text>
</comment>
<dbReference type="SUPFAM" id="SSF81321">
    <property type="entry name" value="Family A G protein-coupled receptor-like"/>
    <property type="match status" value="1"/>
</dbReference>
<feature type="transmembrane region" description="Helical" evidence="8">
    <location>
        <begin position="62"/>
        <end position="83"/>
    </location>
</feature>
<feature type="domain" description="G-protein coupled receptors family 1 profile" evidence="9">
    <location>
        <begin position="41"/>
        <end position="307"/>
    </location>
</feature>
<evidence type="ECO:0000256" key="8">
    <source>
        <dbReference type="SAM" id="Phobius"/>
    </source>
</evidence>
<dbReference type="PROSITE" id="PS50262">
    <property type="entry name" value="G_PROTEIN_RECEP_F1_2"/>
    <property type="match status" value="1"/>
</dbReference>
<keyword evidence="3 8" id="KW-1133">Transmembrane helix</keyword>
<dbReference type="InterPro" id="IPR000276">
    <property type="entry name" value="GPCR_Rhodpsn"/>
</dbReference>
<feature type="transmembrane region" description="Helical" evidence="8">
    <location>
        <begin position="32"/>
        <end position="50"/>
    </location>
</feature>
<organism evidence="10 11">
    <name type="scientific">Adineta ricciae</name>
    <name type="common">Rotifer</name>
    <dbReference type="NCBI Taxonomy" id="249248"/>
    <lineage>
        <taxon>Eukaryota</taxon>
        <taxon>Metazoa</taxon>
        <taxon>Spiralia</taxon>
        <taxon>Gnathifera</taxon>
        <taxon>Rotifera</taxon>
        <taxon>Eurotatoria</taxon>
        <taxon>Bdelloidea</taxon>
        <taxon>Adinetida</taxon>
        <taxon>Adinetidae</taxon>
        <taxon>Adineta</taxon>
    </lineage>
</organism>
<keyword evidence="11" id="KW-1185">Reference proteome</keyword>
<evidence type="ECO:0000256" key="7">
    <source>
        <dbReference type="ARBA" id="ARBA00023224"/>
    </source>
</evidence>
<feature type="transmembrane region" description="Helical" evidence="8">
    <location>
        <begin position="185"/>
        <end position="207"/>
    </location>
</feature>
<evidence type="ECO:0000256" key="5">
    <source>
        <dbReference type="ARBA" id="ARBA00023136"/>
    </source>
</evidence>
<keyword evidence="7" id="KW-0807">Transducer</keyword>
<dbReference type="PANTHER" id="PTHR24243:SF230">
    <property type="entry name" value="G-PROTEIN COUPLED RECEPTORS FAMILY 1 PROFILE DOMAIN-CONTAINING PROTEIN"/>
    <property type="match status" value="1"/>
</dbReference>
<feature type="transmembrane region" description="Helical" evidence="8">
    <location>
        <begin position="288"/>
        <end position="306"/>
    </location>
</feature>
<dbReference type="PANTHER" id="PTHR24243">
    <property type="entry name" value="G-PROTEIN COUPLED RECEPTOR"/>
    <property type="match status" value="1"/>
</dbReference>
<dbReference type="Proteomes" id="UP000663828">
    <property type="component" value="Unassembled WGS sequence"/>
</dbReference>
<dbReference type="GO" id="GO:0005886">
    <property type="term" value="C:plasma membrane"/>
    <property type="evidence" value="ECO:0007669"/>
    <property type="project" value="TreeGrafter"/>
</dbReference>
<evidence type="ECO:0000256" key="3">
    <source>
        <dbReference type="ARBA" id="ARBA00022989"/>
    </source>
</evidence>
<evidence type="ECO:0000256" key="2">
    <source>
        <dbReference type="ARBA" id="ARBA00022692"/>
    </source>
</evidence>
<dbReference type="Pfam" id="PF00001">
    <property type="entry name" value="7tm_1"/>
    <property type="match status" value="1"/>
</dbReference>
<accession>A0A815KZE0</accession>
<dbReference type="GO" id="GO:0004930">
    <property type="term" value="F:G protein-coupled receptor activity"/>
    <property type="evidence" value="ECO:0007669"/>
    <property type="project" value="UniProtKB-KW"/>
</dbReference>
<feature type="transmembrane region" description="Helical" evidence="8">
    <location>
        <begin position="249"/>
        <end position="268"/>
    </location>
</feature>
<evidence type="ECO:0000256" key="1">
    <source>
        <dbReference type="ARBA" id="ARBA00004141"/>
    </source>
</evidence>
<feature type="transmembrane region" description="Helical" evidence="8">
    <location>
        <begin position="103"/>
        <end position="122"/>
    </location>
</feature>
<proteinExistence type="predicted"/>
<keyword evidence="6" id="KW-0675">Receptor</keyword>
<keyword evidence="5 8" id="KW-0472">Membrane</keyword>
<evidence type="ECO:0000313" key="11">
    <source>
        <dbReference type="Proteomes" id="UP000663828"/>
    </source>
</evidence>
<gene>
    <name evidence="10" type="ORF">XAT740_LOCUS34216</name>
</gene>
<evidence type="ECO:0000313" key="10">
    <source>
        <dbReference type="EMBL" id="CAF1402381.1"/>
    </source>
</evidence>
<sequence>MSNTTIVDIDNETRLISLFTFLIKIFSQCLDGFAWIIGTIGAICICLVFSQPAFGKNSCAMYFIALSISQMFVFQFAVFIRMIQYGYGVPVNSVSPWFCKIRYYIFYVAAANARYNLIFASVDRYFCSSPNLLRRRLSSSKIAVRVITMNCVIWLLFYIQVLIIFDVDNDKCRIHVVQLMTYFSFYITVENGFFPIVPMLLFGILTIQNIRQSRRRVRGSERPNRSQSITNSRITRKEMQLHRMLANQVILYLILNVPYPIYTVYRSYIRVGTLSGSRALTDTFINNLLYDLIYFGYALTFFNFILTSDIFRKELTQIIKTKLIYRC</sequence>
<dbReference type="InterPro" id="IPR017452">
    <property type="entry name" value="GPCR_Rhodpsn_7TM"/>
</dbReference>
<feature type="transmembrane region" description="Helical" evidence="8">
    <location>
        <begin position="142"/>
        <end position="165"/>
    </location>
</feature>
<protein>
    <recommendedName>
        <fullName evidence="9">G-protein coupled receptors family 1 profile domain-containing protein</fullName>
    </recommendedName>
</protein>
<reference evidence="10" key="1">
    <citation type="submission" date="2021-02" db="EMBL/GenBank/DDBJ databases">
        <authorList>
            <person name="Nowell W R."/>
        </authorList>
    </citation>
    <scope>NUCLEOTIDE SEQUENCE</scope>
</reference>
<dbReference type="Gene3D" id="1.20.1070.10">
    <property type="entry name" value="Rhodopsin 7-helix transmembrane proteins"/>
    <property type="match status" value="1"/>
</dbReference>
<dbReference type="AlphaFoldDB" id="A0A815KZE0"/>
<keyword evidence="2 8" id="KW-0812">Transmembrane</keyword>
<evidence type="ECO:0000259" key="9">
    <source>
        <dbReference type="PROSITE" id="PS50262"/>
    </source>
</evidence>
<keyword evidence="4" id="KW-0297">G-protein coupled receptor</keyword>
<comment type="subcellular location">
    <subcellularLocation>
        <location evidence="1">Membrane</location>
        <topology evidence="1">Multi-pass membrane protein</topology>
    </subcellularLocation>
</comment>
<dbReference type="EMBL" id="CAJNOR010003325">
    <property type="protein sequence ID" value="CAF1402381.1"/>
    <property type="molecule type" value="Genomic_DNA"/>
</dbReference>
<evidence type="ECO:0000256" key="4">
    <source>
        <dbReference type="ARBA" id="ARBA00023040"/>
    </source>
</evidence>
<evidence type="ECO:0000256" key="6">
    <source>
        <dbReference type="ARBA" id="ARBA00023170"/>
    </source>
</evidence>